<proteinExistence type="predicted"/>
<dbReference type="AlphaFoldDB" id="A0A1C7P994"/>
<keyword evidence="2" id="KW-1185">Reference proteome</keyword>
<gene>
    <name evidence="1" type="ORF">PYTT_1760</name>
</gene>
<evidence type="ECO:0000313" key="1">
    <source>
        <dbReference type="EMBL" id="SEH92400.1"/>
    </source>
</evidence>
<dbReference type="RefSeq" id="WP_067777734.1">
    <property type="nucleotide sequence ID" value="NZ_LIGX01000041.1"/>
</dbReference>
<evidence type="ECO:0000313" key="2">
    <source>
        <dbReference type="Proteomes" id="UP000176204"/>
    </source>
</evidence>
<name>A0A1C7P994_9BACT</name>
<accession>A0A1C7P994</accession>
<reference evidence="2" key="1">
    <citation type="submission" date="2016-09" db="EMBL/GenBank/DDBJ databases">
        <authorList>
            <person name="Koehorst J."/>
        </authorList>
    </citation>
    <scope>NUCLEOTIDE SEQUENCE [LARGE SCALE GENOMIC DNA]</scope>
</reference>
<sequence>MPQDRKEIANTVINDPASYKVCLVCGSIVDKLTHICPNCNAYRFKEDSDAVVEQALILASRPQRSVTHLDLKLDE</sequence>
<protein>
    <submittedName>
        <fullName evidence="1">Uncharacterized protein</fullName>
    </submittedName>
</protein>
<dbReference type="KEGG" id="agl:PYTT_1760"/>
<organism evidence="1 2">
    <name type="scientific">Akkermansia glycaniphila</name>
    <dbReference type="NCBI Taxonomy" id="1679444"/>
    <lineage>
        <taxon>Bacteria</taxon>
        <taxon>Pseudomonadati</taxon>
        <taxon>Verrucomicrobiota</taxon>
        <taxon>Verrucomicrobiia</taxon>
        <taxon>Verrucomicrobiales</taxon>
        <taxon>Akkermansiaceae</taxon>
        <taxon>Akkermansia</taxon>
    </lineage>
</organism>
<dbReference type="OrthoDB" id="197564at2"/>
<dbReference type="EMBL" id="LT629973">
    <property type="protein sequence ID" value="SEH92400.1"/>
    <property type="molecule type" value="Genomic_DNA"/>
</dbReference>
<dbReference type="Proteomes" id="UP000176204">
    <property type="component" value="Chromosome I"/>
</dbReference>